<dbReference type="Pfam" id="PF00583">
    <property type="entry name" value="Acetyltransf_1"/>
    <property type="match status" value="1"/>
</dbReference>
<dbReference type="InterPro" id="IPR016181">
    <property type="entry name" value="Acyl_CoA_acyltransferase"/>
</dbReference>
<dbReference type="CDD" id="cd04301">
    <property type="entry name" value="NAT_SF"/>
    <property type="match status" value="1"/>
</dbReference>
<proteinExistence type="predicted"/>
<protein>
    <submittedName>
        <fullName evidence="3">GNAT family N-acetyltransferase</fullName>
    </submittedName>
</protein>
<name>A0A4P6F1M9_9MICO</name>
<feature type="region of interest" description="Disordered" evidence="1">
    <location>
        <begin position="1"/>
        <end position="26"/>
    </location>
</feature>
<organism evidence="3 4">
    <name type="scientific">Xylanimonas protaetiae</name>
    <dbReference type="NCBI Taxonomy" id="2509457"/>
    <lineage>
        <taxon>Bacteria</taxon>
        <taxon>Bacillati</taxon>
        <taxon>Actinomycetota</taxon>
        <taxon>Actinomycetes</taxon>
        <taxon>Micrococcales</taxon>
        <taxon>Promicromonosporaceae</taxon>
        <taxon>Xylanimonas</taxon>
    </lineage>
</organism>
<feature type="region of interest" description="Disordered" evidence="1">
    <location>
        <begin position="203"/>
        <end position="233"/>
    </location>
</feature>
<gene>
    <name evidence="3" type="ORF">ET471_06310</name>
</gene>
<dbReference type="EMBL" id="CP035493">
    <property type="protein sequence ID" value="QAY69700.1"/>
    <property type="molecule type" value="Genomic_DNA"/>
</dbReference>
<evidence type="ECO:0000259" key="2">
    <source>
        <dbReference type="PROSITE" id="PS51186"/>
    </source>
</evidence>
<dbReference type="GO" id="GO:0016747">
    <property type="term" value="F:acyltransferase activity, transferring groups other than amino-acyl groups"/>
    <property type="evidence" value="ECO:0007669"/>
    <property type="project" value="InterPro"/>
</dbReference>
<dbReference type="PROSITE" id="PS51186">
    <property type="entry name" value="GNAT"/>
    <property type="match status" value="1"/>
</dbReference>
<sequence length="437" mass="46987">MVCTSSSPPGASLPAQPAARRATVAPTARAREVRLVVVMGEPRCSLGGRQAGVAREGCRPRRAVSKTGDIARAPADPRGMANASWRLLEVAPDPAGSSPGWAHEGVAALDRAVCVARDGHDDQAVRAVESANRLAHQEDSAHTLVVALDDADTVVGRLGVDLPLRGNRHTAWVEVQVHPDHRRRGLGAALLERGERVAADAGRGTLQAESEFRESPGSPPLLPPTGSGAAPADDAGVRFARAHGYELAQVDRRSLLETPVAPGLLDALEADAAGRTGGYRLHRWDSTVPERWLDAFALLETRMSTDAPVGALDFREDPWDAERVRRMAARQVEQGREYVITAAEHVASGELAGMTMLAWLPAQQCAFQWDTIVLAPHRGHRLGMAMKVANLRHLAALRPDVRRVHTWNAEENDHMLGINVAMGFRPAGGAAIWQRLT</sequence>
<evidence type="ECO:0000313" key="4">
    <source>
        <dbReference type="Proteomes" id="UP000292118"/>
    </source>
</evidence>
<evidence type="ECO:0000256" key="1">
    <source>
        <dbReference type="SAM" id="MobiDB-lite"/>
    </source>
</evidence>
<dbReference type="OrthoDB" id="4119890at2"/>
<feature type="domain" description="N-acetyltransferase" evidence="2">
    <location>
        <begin position="88"/>
        <end position="271"/>
    </location>
</feature>
<keyword evidence="3" id="KW-0808">Transferase</keyword>
<dbReference type="Gene3D" id="3.40.630.30">
    <property type="match status" value="1"/>
</dbReference>
<dbReference type="KEGG" id="xya:ET471_06310"/>
<keyword evidence="4" id="KW-1185">Reference proteome</keyword>
<dbReference type="Proteomes" id="UP000292118">
    <property type="component" value="Chromosome"/>
</dbReference>
<accession>A0A4P6F1M9</accession>
<evidence type="ECO:0000313" key="3">
    <source>
        <dbReference type="EMBL" id="QAY69700.1"/>
    </source>
</evidence>
<feature type="compositionally biased region" description="Low complexity" evidence="1">
    <location>
        <begin position="15"/>
        <end position="26"/>
    </location>
</feature>
<reference evidence="3 4" key="1">
    <citation type="submission" date="2019-01" db="EMBL/GenBank/DDBJ databases">
        <title>Genome sequencing of strain FW10M-9.</title>
        <authorList>
            <person name="Heo J."/>
            <person name="Kim S.-J."/>
            <person name="Kim J.-S."/>
            <person name="Hong S.-B."/>
            <person name="Kwon S.-W."/>
        </authorList>
    </citation>
    <scope>NUCLEOTIDE SEQUENCE [LARGE SCALE GENOMIC DNA]</scope>
    <source>
        <strain evidence="3 4">FW10M-9</strain>
    </source>
</reference>
<dbReference type="AlphaFoldDB" id="A0A4P6F1M9"/>
<dbReference type="InterPro" id="IPR000182">
    <property type="entry name" value="GNAT_dom"/>
</dbReference>
<dbReference type="SUPFAM" id="SSF55729">
    <property type="entry name" value="Acyl-CoA N-acyltransferases (Nat)"/>
    <property type="match status" value="2"/>
</dbReference>